<accession>A0A364K298</accession>
<evidence type="ECO:0000313" key="3">
    <source>
        <dbReference type="Proteomes" id="UP000251213"/>
    </source>
</evidence>
<feature type="transmembrane region" description="Helical" evidence="1">
    <location>
        <begin position="129"/>
        <end position="155"/>
    </location>
</feature>
<dbReference type="AlphaFoldDB" id="A0A364K298"/>
<evidence type="ECO:0000256" key="1">
    <source>
        <dbReference type="SAM" id="Phobius"/>
    </source>
</evidence>
<dbReference type="PANTHER" id="PTHR39165:SF1">
    <property type="entry name" value="DUF456 DOMAIN-CONTAINING PROTEIN"/>
    <property type="match status" value="1"/>
</dbReference>
<keyword evidence="1" id="KW-0472">Membrane</keyword>
<sequence>MDTLWWILIIVLLVLGYAGIILPVLPDMPLIWGAFLIYRFFINDVDLGWGFWIVVHSMTLVFLIGDFVIQGYLAKKYGGSSWSVWASIIGMIVCIPFGPIAIIVGPMVLIFIIELVLQKNASDAFKVSLSSVFTFIFGTIFKLISVTGLLVWFIWKVV</sequence>
<keyword evidence="1" id="KW-0812">Transmembrane</keyword>
<evidence type="ECO:0000313" key="2">
    <source>
        <dbReference type="EMBL" id="RAL22540.1"/>
    </source>
</evidence>
<dbReference type="EMBL" id="QJKK01000009">
    <property type="protein sequence ID" value="RAL22540.1"/>
    <property type="molecule type" value="Genomic_DNA"/>
</dbReference>
<keyword evidence="3" id="KW-1185">Reference proteome</keyword>
<reference evidence="2 3" key="2">
    <citation type="submission" date="2018-06" db="EMBL/GenBank/DDBJ databases">
        <authorList>
            <person name="Zhirakovskaya E."/>
        </authorList>
    </citation>
    <scope>NUCLEOTIDE SEQUENCE [LARGE SCALE GENOMIC DNA]</scope>
    <source>
        <strain evidence="2 3">FBKL4.011</strain>
    </source>
</reference>
<dbReference type="Pfam" id="PF04306">
    <property type="entry name" value="DUF456"/>
    <property type="match status" value="1"/>
</dbReference>
<organism evidence="2 3">
    <name type="scientific">Thermoflavimicrobium daqui</name>
    <dbReference type="NCBI Taxonomy" id="2137476"/>
    <lineage>
        <taxon>Bacteria</taxon>
        <taxon>Bacillati</taxon>
        <taxon>Bacillota</taxon>
        <taxon>Bacilli</taxon>
        <taxon>Bacillales</taxon>
        <taxon>Thermoactinomycetaceae</taxon>
        <taxon>Thermoflavimicrobium</taxon>
    </lineage>
</organism>
<dbReference type="PANTHER" id="PTHR39165">
    <property type="entry name" value="IG HYPOTHETICAL 17883"/>
    <property type="match status" value="1"/>
</dbReference>
<dbReference type="InterPro" id="IPR007403">
    <property type="entry name" value="DUF456"/>
</dbReference>
<keyword evidence="1" id="KW-1133">Transmembrane helix</keyword>
<evidence type="ECO:0008006" key="4">
    <source>
        <dbReference type="Google" id="ProtNLM"/>
    </source>
</evidence>
<reference evidence="2 3" key="1">
    <citation type="submission" date="2018-06" db="EMBL/GenBank/DDBJ databases">
        <title>Thermoflavimicrobium daqus sp. nov., a thermophilic microbe isolated from Moutai-flavour Daqu.</title>
        <authorList>
            <person name="Wang X."/>
            <person name="Zhou H."/>
        </authorList>
    </citation>
    <scope>NUCLEOTIDE SEQUENCE [LARGE SCALE GENOMIC DNA]</scope>
    <source>
        <strain evidence="2 3">FBKL4.011</strain>
    </source>
</reference>
<dbReference type="OrthoDB" id="9808460at2"/>
<name>A0A364K298_9BACL</name>
<proteinExistence type="predicted"/>
<gene>
    <name evidence="2" type="ORF">DL897_14100</name>
</gene>
<feature type="transmembrane region" description="Helical" evidence="1">
    <location>
        <begin position="6"/>
        <end position="37"/>
    </location>
</feature>
<feature type="transmembrane region" description="Helical" evidence="1">
    <location>
        <begin position="49"/>
        <end position="72"/>
    </location>
</feature>
<dbReference type="RefSeq" id="WP_113659783.1">
    <property type="nucleotide sequence ID" value="NZ_KZ845671.1"/>
</dbReference>
<dbReference type="Proteomes" id="UP000251213">
    <property type="component" value="Unassembled WGS sequence"/>
</dbReference>
<protein>
    <recommendedName>
        <fullName evidence="4">DUF456 domain-containing protein</fullName>
    </recommendedName>
</protein>
<comment type="caution">
    <text evidence="2">The sequence shown here is derived from an EMBL/GenBank/DDBJ whole genome shotgun (WGS) entry which is preliminary data.</text>
</comment>
<feature type="transmembrane region" description="Helical" evidence="1">
    <location>
        <begin position="84"/>
        <end position="117"/>
    </location>
</feature>